<dbReference type="EMBL" id="FRAG01000010">
    <property type="protein sequence ID" value="SHJ81303.1"/>
    <property type="molecule type" value="Genomic_DNA"/>
</dbReference>
<accession>A0A1M6MDF3</accession>
<evidence type="ECO:0000313" key="5">
    <source>
        <dbReference type="Proteomes" id="UP000184465"/>
    </source>
</evidence>
<dbReference type="InterPro" id="IPR029039">
    <property type="entry name" value="Flavoprotein-like_sf"/>
</dbReference>
<reference evidence="4 5" key="1">
    <citation type="submission" date="2016-11" db="EMBL/GenBank/DDBJ databases">
        <authorList>
            <person name="Jaros S."/>
            <person name="Januszkiewicz K."/>
            <person name="Wedrychowicz H."/>
        </authorList>
    </citation>
    <scope>NUCLEOTIDE SEQUENCE [LARGE SCALE GENOMIC DNA]</scope>
    <source>
        <strain evidence="4 5">DSM 15212</strain>
    </source>
</reference>
<keyword evidence="5" id="KW-1185">Reference proteome</keyword>
<name>A0A1M6MDF3_PARC5</name>
<dbReference type="PANTHER" id="PTHR43278">
    <property type="entry name" value="NAD(P)H-DEPENDENT FMN-CONTAINING OXIDOREDUCTASE YWQN-RELATED"/>
    <property type="match status" value="1"/>
</dbReference>
<feature type="domain" description="NADPH-dependent FMN reductase-like" evidence="3">
    <location>
        <begin position="1"/>
        <end position="169"/>
    </location>
</feature>
<dbReference type="PANTHER" id="PTHR43278:SF1">
    <property type="entry name" value="IRON-SULFUR FLAVOPROTEIN MJ1083"/>
    <property type="match status" value="1"/>
</dbReference>
<dbReference type="AlphaFoldDB" id="A0A1M6MDF3"/>
<keyword evidence="1" id="KW-0285">Flavoprotein</keyword>
<gene>
    <name evidence="4" type="ORF">SAMN02745912_01170</name>
</gene>
<dbReference type="STRING" id="1121301.SAMN02745912_01170"/>
<dbReference type="GO" id="GO:0016491">
    <property type="term" value="F:oxidoreductase activity"/>
    <property type="evidence" value="ECO:0007669"/>
    <property type="project" value="InterPro"/>
</dbReference>
<organism evidence="4 5">
    <name type="scientific">Paramaledivibacter caminithermalis (strain DSM 15212 / CIP 107654 / DViRD3)</name>
    <name type="common">Clostridium caminithermale</name>
    <dbReference type="NCBI Taxonomy" id="1121301"/>
    <lineage>
        <taxon>Bacteria</taxon>
        <taxon>Bacillati</taxon>
        <taxon>Bacillota</taxon>
        <taxon>Clostridia</taxon>
        <taxon>Peptostreptococcales</taxon>
        <taxon>Caminicellaceae</taxon>
        <taxon>Paramaledivibacter</taxon>
    </lineage>
</organism>
<dbReference type="Pfam" id="PF03358">
    <property type="entry name" value="FMN_red"/>
    <property type="match status" value="1"/>
</dbReference>
<evidence type="ECO:0000256" key="2">
    <source>
        <dbReference type="ARBA" id="ARBA00022643"/>
    </source>
</evidence>
<dbReference type="InterPro" id="IPR051796">
    <property type="entry name" value="ISF_SsuE-like"/>
</dbReference>
<protein>
    <submittedName>
        <fullName evidence="4">Multimeric flavodoxin WrbA</fullName>
    </submittedName>
</protein>
<keyword evidence="2" id="KW-0288">FMN</keyword>
<evidence type="ECO:0000313" key="4">
    <source>
        <dbReference type="EMBL" id="SHJ81303.1"/>
    </source>
</evidence>
<dbReference type="Gene3D" id="3.40.50.360">
    <property type="match status" value="1"/>
</dbReference>
<dbReference type="InterPro" id="IPR005025">
    <property type="entry name" value="FMN_Rdtase-like_dom"/>
</dbReference>
<evidence type="ECO:0000256" key="1">
    <source>
        <dbReference type="ARBA" id="ARBA00022630"/>
    </source>
</evidence>
<proteinExistence type="predicted"/>
<dbReference type="Proteomes" id="UP000184465">
    <property type="component" value="Unassembled WGS sequence"/>
</dbReference>
<dbReference type="SUPFAM" id="SSF52218">
    <property type="entry name" value="Flavoproteins"/>
    <property type="match status" value="1"/>
</dbReference>
<evidence type="ECO:0000259" key="3">
    <source>
        <dbReference type="Pfam" id="PF03358"/>
    </source>
</evidence>
<sequence>MKIIGICGSPREKSNTEFFVQLTLDELKKKGFDTEFITLRNKKVQECSGCYYCANNNECKIKDDFDDIFREMLQADGIILGSPVYHSSITPKLKALLDRAGFLGRWVANDMKEKKQAYDWKGTAFSGKVVSPITVARRAGQNFTFAQLLLWATVNDCIVVGSNYWNVGVAGKGGNVDAHEDTEGIGIMKHLAENMAHVIKQLNK</sequence>